<dbReference type="EMBL" id="CAUI01000023">
    <property type="protein sequence ID" value="CCU80591.1"/>
    <property type="molecule type" value="Genomic_DNA"/>
</dbReference>
<organism evidence="2 3">
    <name type="scientific">Halanaerobium saccharolyticum subsp. saccharolyticum DSM 6643</name>
    <dbReference type="NCBI Taxonomy" id="1293054"/>
    <lineage>
        <taxon>Bacteria</taxon>
        <taxon>Bacillati</taxon>
        <taxon>Bacillota</taxon>
        <taxon>Clostridia</taxon>
        <taxon>Halanaerobiales</taxon>
        <taxon>Halanaerobiaceae</taxon>
        <taxon>Halanaerobium</taxon>
    </lineage>
</organism>
<evidence type="ECO:0000313" key="2">
    <source>
        <dbReference type="EMBL" id="CCU80591.1"/>
    </source>
</evidence>
<dbReference type="Proteomes" id="UP000012063">
    <property type="component" value="Unassembled WGS sequence"/>
</dbReference>
<keyword evidence="1" id="KW-0472">Membrane</keyword>
<feature type="transmembrane region" description="Helical" evidence="1">
    <location>
        <begin position="40"/>
        <end position="58"/>
    </location>
</feature>
<evidence type="ECO:0000256" key="1">
    <source>
        <dbReference type="SAM" id="Phobius"/>
    </source>
</evidence>
<sequence>MTLNQKSLNFNCFGSILLNFSIYLFISSLIYYLLNLNITLLKLALLFIFFVLVFYLSSKKMEFLLQKMELKNIMVVSKFLLGVTKITAAVLIYNEFIFNSVYLYLLILITASLHAILNRSYDFHYQKIIADNKTFQTKELIFQFNLEKLSIVILAAFTAIFIEINLIPFILIAIAVYYFLSGYINTFQEI</sequence>
<name>M5E2Z8_9FIRM</name>
<protein>
    <submittedName>
        <fullName evidence="2">Uncharacterized protein</fullName>
    </submittedName>
</protein>
<dbReference type="STRING" id="1293054.HSACCH_02154"/>
<dbReference type="AlphaFoldDB" id="M5E2Z8"/>
<comment type="caution">
    <text evidence="2">The sequence shown here is derived from an EMBL/GenBank/DDBJ whole genome shotgun (WGS) entry which is preliminary data.</text>
</comment>
<feature type="transmembrane region" description="Helical" evidence="1">
    <location>
        <begin position="70"/>
        <end position="93"/>
    </location>
</feature>
<dbReference type="RefSeq" id="WP_005489858.1">
    <property type="nucleotide sequence ID" value="NZ_CAUI01000023.1"/>
</dbReference>
<accession>M5E2Z8</accession>
<keyword evidence="1" id="KW-0812">Transmembrane</keyword>
<feature type="transmembrane region" description="Helical" evidence="1">
    <location>
        <begin position="99"/>
        <end position="117"/>
    </location>
</feature>
<reference evidence="3" key="1">
    <citation type="journal article" date="2013" name="Genome Announc.">
        <title>Genome Sequence of Halanaerobium saccharolyticum subsp. saccharolyticum Strain DSM 6643T, a Halophilic Hydrogen-Producing Bacterium.</title>
        <authorList>
            <person name="Kivisto A."/>
            <person name="Larjo A."/>
            <person name="Ciranna A."/>
            <person name="Santala V."/>
            <person name="Roos C."/>
            <person name="Karp M."/>
        </authorList>
    </citation>
    <scope>NUCLEOTIDE SEQUENCE [LARGE SCALE GENOMIC DNA]</scope>
    <source>
        <strain evidence="3">DSM 6643</strain>
    </source>
</reference>
<keyword evidence="3" id="KW-1185">Reference proteome</keyword>
<evidence type="ECO:0000313" key="3">
    <source>
        <dbReference type="Proteomes" id="UP000012063"/>
    </source>
</evidence>
<feature type="transmembrane region" description="Helical" evidence="1">
    <location>
        <begin position="151"/>
        <end position="180"/>
    </location>
</feature>
<dbReference type="InParanoid" id="M5E2Z8"/>
<keyword evidence="1" id="KW-1133">Transmembrane helix</keyword>
<feature type="transmembrane region" description="Helical" evidence="1">
    <location>
        <begin position="12"/>
        <end position="34"/>
    </location>
</feature>
<gene>
    <name evidence="2" type="ORF">HSACCH_02154</name>
</gene>
<proteinExistence type="predicted"/>
<dbReference type="OrthoDB" id="9935318at2"/>